<evidence type="ECO:0000256" key="1">
    <source>
        <dbReference type="ARBA" id="ARBA00023125"/>
    </source>
</evidence>
<dbReference type="GO" id="GO:0000981">
    <property type="term" value="F:DNA-binding transcription factor activity, RNA polymerase II-specific"/>
    <property type="evidence" value="ECO:0007669"/>
    <property type="project" value="TreeGrafter"/>
</dbReference>
<feature type="domain" description="HMG box" evidence="4">
    <location>
        <begin position="27"/>
        <end position="95"/>
    </location>
</feature>
<dbReference type="InterPro" id="IPR009071">
    <property type="entry name" value="HMG_box_dom"/>
</dbReference>
<gene>
    <name evidence="5" type="ORF">AGERDE_LOCUS4641</name>
</gene>
<evidence type="ECO:0000256" key="2">
    <source>
        <dbReference type="ARBA" id="ARBA00023242"/>
    </source>
</evidence>
<evidence type="ECO:0000313" key="5">
    <source>
        <dbReference type="EMBL" id="CAG8508980.1"/>
    </source>
</evidence>
<dbReference type="Proteomes" id="UP000789831">
    <property type="component" value="Unassembled WGS sequence"/>
</dbReference>
<dbReference type="SMART" id="SM00398">
    <property type="entry name" value="HMG"/>
    <property type="match status" value="1"/>
</dbReference>
<reference evidence="5" key="1">
    <citation type="submission" date="2021-06" db="EMBL/GenBank/DDBJ databases">
        <authorList>
            <person name="Kallberg Y."/>
            <person name="Tangrot J."/>
            <person name="Rosling A."/>
        </authorList>
    </citation>
    <scope>NUCLEOTIDE SEQUENCE</scope>
    <source>
        <strain evidence="5">MT106</strain>
    </source>
</reference>
<dbReference type="PANTHER" id="PTHR45789">
    <property type="entry name" value="FI18025P1"/>
    <property type="match status" value="1"/>
</dbReference>
<dbReference type="InterPro" id="IPR051356">
    <property type="entry name" value="SOX/SOX-like_TF"/>
</dbReference>
<accession>A0A9N9F4Q3</accession>
<evidence type="ECO:0000313" key="6">
    <source>
        <dbReference type="Proteomes" id="UP000789831"/>
    </source>
</evidence>
<keyword evidence="2 3" id="KW-0539">Nucleus</keyword>
<dbReference type="EMBL" id="CAJVPL010000552">
    <property type="protein sequence ID" value="CAG8508980.1"/>
    <property type="molecule type" value="Genomic_DNA"/>
</dbReference>
<dbReference type="InterPro" id="IPR036910">
    <property type="entry name" value="HMG_box_dom_sf"/>
</dbReference>
<protein>
    <submittedName>
        <fullName evidence="5">12048_t:CDS:1</fullName>
    </submittedName>
</protein>
<dbReference type="GO" id="GO:0000978">
    <property type="term" value="F:RNA polymerase II cis-regulatory region sequence-specific DNA binding"/>
    <property type="evidence" value="ECO:0007669"/>
    <property type="project" value="TreeGrafter"/>
</dbReference>
<name>A0A9N9F4Q3_9GLOM</name>
<dbReference type="PROSITE" id="PS50118">
    <property type="entry name" value="HMG_BOX_2"/>
    <property type="match status" value="1"/>
</dbReference>
<evidence type="ECO:0000259" key="4">
    <source>
        <dbReference type="PROSITE" id="PS50118"/>
    </source>
</evidence>
<feature type="DNA-binding region" description="HMG box" evidence="3">
    <location>
        <begin position="27"/>
        <end position="95"/>
    </location>
</feature>
<keyword evidence="6" id="KW-1185">Reference proteome</keyword>
<dbReference type="SUPFAM" id="SSF47095">
    <property type="entry name" value="HMG-box"/>
    <property type="match status" value="1"/>
</dbReference>
<dbReference type="GO" id="GO:0005634">
    <property type="term" value="C:nucleus"/>
    <property type="evidence" value="ECO:0007669"/>
    <property type="project" value="UniProtKB-UniRule"/>
</dbReference>
<comment type="caution">
    <text evidence="5">The sequence shown here is derived from an EMBL/GenBank/DDBJ whole genome shotgun (WGS) entry which is preliminary data.</text>
</comment>
<dbReference type="Pfam" id="PF00505">
    <property type="entry name" value="HMG_box"/>
    <property type="match status" value="1"/>
</dbReference>
<dbReference type="AlphaFoldDB" id="A0A9N9F4Q3"/>
<proteinExistence type="predicted"/>
<sequence>MTLFIGYPLSRAQKRKLERNAANATKTLRPLNSFFHYRGDVQPVLRKQYPTMNERLISKLVSISWKKASAEVKQKYTEKAARAAIEHRKRHPEYVFRPRRTKPLNPKRISVRFGPTFSVNSSTPLKVEDVQAPVGNQINDLSKNNCGRPFMLIQYIPQENENKLLEECVVSINDCSQTTVKFSKIEDTKILLEKDSPDSTDVLSNYTSATNDQEIMTDPFEQGKWNQKAADEMIKFHLTGEIDNNLLETNFDIPIRNAF</sequence>
<dbReference type="OrthoDB" id="6247875at2759"/>
<dbReference type="PANTHER" id="PTHR45789:SF2">
    <property type="entry name" value="FI18025P1"/>
    <property type="match status" value="1"/>
</dbReference>
<dbReference type="Gene3D" id="1.10.30.10">
    <property type="entry name" value="High mobility group box domain"/>
    <property type="match status" value="1"/>
</dbReference>
<keyword evidence="1 3" id="KW-0238">DNA-binding</keyword>
<evidence type="ECO:0000256" key="3">
    <source>
        <dbReference type="PROSITE-ProRule" id="PRU00267"/>
    </source>
</evidence>
<dbReference type="CDD" id="cd01389">
    <property type="entry name" value="HMG-box_ROX1-like"/>
    <property type="match status" value="1"/>
</dbReference>
<organism evidence="5 6">
    <name type="scientific">Ambispora gerdemannii</name>
    <dbReference type="NCBI Taxonomy" id="144530"/>
    <lineage>
        <taxon>Eukaryota</taxon>
        <taxon>Fungi</taxon>
        <taxon>Fungi incertae sedis</taxon>
        <taxon>Mucoromycota</taxon>
        <taxon>Glomeromycotina</taxon>
        <taxon>Glomeromycetes</taxon>
        <taxon>Archaeosporales</taxon>
        <taxon>Ambisporaceae</taxon>
        <taxon>Ambispora</taxon>
    </lineage>
</organism>